<evidence type="ECO:0000313" key="1">
    <source>
        <dbReference type="EMBL" id="QQO90314.1"/>
    </source>
</evidence>
<gene>
    <name evidence="1" type="ORF">pEaSNUABM5_00172</name>
</gene>
<dbReference type="EMBL" id="MW366843">
    <property type="protein sequence ID" value="QQO90314.1"/>
    <property type="molecule type" value="Genomic_DNA"/>
</dbReference>
<organism evidence="1 2">
    <name type="scientific">Erwinia phage pEa_SNUABM_5</name>
    <dbReference type="NCBI Taxonomy" id="2797313"/>
    <lineage>
        <taxon>Viruses</taxon>
        <taxon>Duplodnaviria</taxon>
        <taxon>Heunggongvirae</taxon>
        <taxon>Uroviricota</taxon>
        <taxon>Caudoviricetes</taxon>
        <taxon>Rivsvirus</taxon>
        <taxon>Rivsvirus SNUABM5</taxon>
    </lineage>
</organism>
<evidence type="ECO:0000313" key="2">
    <source>
        <dbReference type="Proteomes" id="UP000596123"/>
    </source>
</evidence>
<name>A0A7T8EQ31_9CAUD</name>
<accession>A0A7T8EQ31</accession>
<reference evidence="1 2" key="1">
    <citation type="submission" date="2020-12" db="EMBL/GenBank/DDBJ databases">
        <title>Complete genome sequence of Erwinia phage pEa_SNUABM_5.</title>
        <authorList>
            <person name="Kim S.G."/>
            <person name="Lee S.B."/>
            <person name="Kwon J."/>
            <person name="Park S.C."/>
        </authorList>
    </citation>
    <scope>NUCLEOTIDE SEQUENCE [LARGE SCALE GENOMIC DNA]</scope>
</reference>
<dbReference type="Proteomes" id="UP000596123">
    <property type="component" value="Segment"/>
</dbReference>
<protein>
    <submittedName>
        <fullName evidence="1">Uncharacterized protein</fullName>
    </submittedName>
</protein>
<proteinExistence type="predicted"/>
<sequence>MLQKYPKRLRSIPHADLKQAAAVEYNLELVLAPEMVGGQSLEYRANCYIHTGSHCRQLARQMRELFPDARRCAYRPTGSFRIPASSITTVFQFMVAQLE</sequence>
<keyword evidence="2" id="KW-1185">Reference proteome</keyword>